<dbReference type="EMBL" id="MXAN01000023">
    <property type="protein sequence ID" value="OPH38080.1"/>
    <property type="molecule type" value="Genomic_DNA"/>
</dbReference>
<dbReference type="RefSeq" id="WP_062499079.1">
    <property type="nucleotide sequence ID" value="NZ_MXAN01000023.1"/>
</dbReference>
<dbReference type="AlphaFoldDB" id="A0A1V4H030"/>
<accession>A0A1V4H030</accession>
<proteinExistence type="predicted"/>
<comment type="caution">
    <text evidence="1">The sequence shown here is derived from an EMBL/GenBank/DDBJ whole genome shotgun (WGS) entry which is preliminary data.</text>
</comment>
<sequence length="188" mass="22587">MVRYSLDKIKKGKHDLYVGLDPSHHFLLTSPPHTLILKDDKIIHTTKFNTTEYYKSQFDNDTRYYFKGVELDKKSIERLDDYHQNPDLYEMLFHDNEDPYSLAMRELYEKNKSADELLKDGSITVLKNEKEYIIHTCLNPIYHHDKDNGTYFEKMIQPMYFDKNTQLLTPTNFIWQGNIDKDTWYQTK</sequence>
<name>A0A1V4H030_MORLA</name>
<organism evidence="1 2">
    <name type="scientific">Moraxella lacunata</name>
    <dbReference type="NCBI Taxonomy" id="477"/>
    <lineage>
        <taxon>Bacteria</taxon>
        <taxon>Pseudomonadati</taxon>
        <taxon>Pseudomonadota</taxon>
        <taxon>Gammaproteobacteria</taxon>
        <taxon>Moraxellales</taxon>
        <taxon>Moraxellaceae</taxon>
        <taxon>Moraxella</taxon>
    </lineage>
</organism>
<protein>
    <submittedName>
        <fullName evidence="1">Uncharacterized protein</fullName>
    </submittedName>
</protein>
<reference evidence="2" key="1">
    <citation type="submission" date="2017-03" db="EMBL/GenBank/DDBJ databases">
        <title>Draft genome sequence of Moraxella equi CCUG 4950T type strain.</title>
        <authorList>
            <person name="Salva-Serra F."/>
            <person name="Engstrom-Jakobsson H."/>
            <person name="Thorell K."/>
            <person name="Jaen-Luchoro D."/>
            <person name="Gonzales-Siles L."/>
            <person name="Karlsson R."/>
            <person name="Yazdan S."/>
            <person name="Boulund F."/>
            <person name="Johnning A."/>
            <person name="Engstrand L."/>
            <person name="Kristiansson E."/>
            <person name="Moore E."/>
        </authorList>
    </citation>
    <scope>NUCLEOTIDE SEQUENCE [LARGE SCALE GENOMIC DNA]</scope>
    <source>
        <strain evidence="2">CCUG 4441</strain>
    </source>
</reference>
<evidence type="ECO:0000313" key="2">
    <source>
        <dbReference type="Proteomes" id="UP000191025"/>
    </source>
</evidence>
<dbReference type="Proteomes" id="UP000191025">
    <property type="component" value="Unassembled WGS sequence"/>
</dbReference>
<evidence type="ECO:0000313" key="1">
    <source>
        <dbReference type="EMBL" id="OPH38080.1"/>
    </source>
</evidence>
<gene>
    <name evidence="1" type="ORF">B5J94_04440</name>
</gene>